<proteinExistence type="predicted"/>
<dbReference type="Gene3D" id="3.40.50.1820">
    <property type="entry name" value="alpha/beta hydrolase"/>
    <property type="match status" value="1"/>
</dbReference>
<dbReference type="InterPro" id="IPR013736">
    <property type="entry name" value="Xaa-Pro_dipept_C"/>
</dbReference>
<dbReference type="Gene3D" id="1.10.3020.10">
    <property type="entry name" value="alpha-amino acid ester hydrolase ( Helical cap domain)"/>
    <property type="match status" value="1"/>
</dbReference>
<dbReference type="PANTHER" id="PTHR43056">
    <property type="entry name" value="PEPTIDASE S9 PROLYL OLIGOPEPTIDASE"/>
    <property type="match status" value="1"/>
</dbReference>
<sequence length="681" mass="76377">MKTVTEFPFAVREVEHFEIAMPDGCRLAARMWLPENADAEPVPAILEYIPYRKNDGTLARDMTTARYVAGHGYAYVRLDLRGSGDSQGVMLDEYTQQELDDGCEAIRWIAEQPWCDGNLGMIGISWGGFNGLQIAAMQPPALKAVITCCSTDDRYADDIHYMGGTFLIDQISWAAVMFSGNTLPPDPRNVGERWREEWLRRLDESGLWLDNWLRHQRRDAFWKHGSICEDYSAVKVPVYAISGWADGYCRSVLRLLENLSVPTKGLIGPWAHKYPHLGVPGPAIGFLQEELRWWDQWLKGRETGIMDEPPLRMFMQDHAEPQGSYQEREGRWIGEPSWPSPNVSRTRFGLAPDGRLTAERHDAEPAGPEARGRGLAVCSPLRVGTGGGKWCSYAVPGDQPVDQREDDSGSLVFETEPLEDVLEIAGDAALDLCFESDRPVAIVAVRLSDVAPDGSVTRVSYGLFNLTHRNGHEAPEALQPGHRYRAVIPFKPVAQTFRAGHRLRLSISTNYFPLAWPAPEPVQLTVFPADSRLELPVRQGGEEDLRLPDFLDPEGAGPLEREWITKPHSAWRVVDDLAAGITQVEIVEDAGTARIVGNDLTVAERAEETYGFCGNDYRSVMGETLRTCAMQRGDWSIRSRTWMKMTATAEAFVIEAKLEAWEGDSLVREHEWSTRIERDLV</sequence>
<dbReference type="InterPro" id="IPR005674">
    <property type="entry name" value="CocE/Ser_esterase"/>
</dbReference>
<evidence type="ECO:0000256" key="1">
    <source>
        <dbReference type="ARBA" id="ARBA00022801"/>
    </source>
</evidence>
<organism evidence="3 4">
    <name type="scientific">Jiella pelagia</name>
    <dbReference type="NCBI Taxonomy" id="2986949"/>
    <lineage>
        <taxon>Bacteria</taxon>
        <taxon>Pseudomonadati</taxon>
        <taxon>Pseudomonadota</taxon>
        <taxon>Alphaproteobacteria</taxon>
        <taxon>Hyphomicrobiales</taxon>
        <taxon>Aurantimonadaceae</taxon>
        <taxon>Jiella</taxon>
    </lineage>
</organism>
<reference evidence="3" key="1">
    <citation type="submission" date="2022-12" db="EMBL/GenBank/DDBJ databases">
        <title>Jiella pelagia sp. nov., isolated from phosphonate enriched culture of Northwest Pacific surface seawater.</title>
        <authorList>
            <person name="Shin D.Y."/>
            <person name="Hwang C.Y."/>
        </authorList>
    </citation>
    <scope>NUCLEOTIDE SEQUENCE</scope>
    <source>
        <strain evidence="3">HL-NP1</strain>
    </source>
</reference>
<feature type="domain" description="Xaa-Pro dipeptidyl-peptidase C-terminal" evidence="2">
    <location>
        <begin position="291"/>
        <end position="556"/>
    </location>
</feature>
<dbReference type="SMART" id="SM00939">
    <property type="entry name" value="PepX_C"/>
    <property type="match status" value="1"/>
</dbReference>
<keyword evidence="1 3" id="KW-0378">Hydrolase</keyword>
<accession>A0ABY7BYS4</accession>
<dbReference type="Pfam" id="PF08530">
    <property type="entry name" value="PepX_C"/>
    <property type="match status" value="1"/>
</dbReference>
<dbReference type="SUPFAM" id="SSF49785">
    <property type="entry name" value="Galactose-binding domain-like"/>
    <property type="match status" value="1"/>
</dbReference>
<name>A0ABY7BYS4_9HYPH</name>
<dbReference type="PANTHER" id="PTHR43056:SF10">
    <property type="entry name" value="COCE_NOND FAMILY, PUTATIVE (AFU_ORTHOLOGUE AFUA_7G00600)-RELATED"/>
    <property type="match status" value="1"/>
</dbReference>
<dbReference type="SUPFAM" id="SSF53474">
    <property type="entry name" value="alpha/beta-Hydrolases"/>
    <property type="match status" value="1"/>
</dbReference>
<dbReference type="InterPro" id="IPR008979">
    <property type="entry name" value="Galactose-bd-like_sf"/>
</dbReference>
<dbReference type="RefSeq" id="WP_268880973.1">
    <property type="nucleotide sequence ID" value="NZ_CP114029.1"/>
</dbReference>
<gene>
    <name evidence="3" type="ORF">OH818_25250</name>
</gene>
<dbReference type="Gene3D" id="2.60.120.260">
    <property type="entry name" value="Galactose-binding domain-like"/>
    <property type="match status" value="1"/>
</dbReference>
<dbReference type="InterPro" id="IPR029058">
    <property type="entry name" value="AB_hydrolase_fold"/>
</dbReference>
<dbReference type="Proteomes" id="UP001164020">
    <property type="component" value="Chromosome"/>
</dbReference>
<dbReference type="EMBL" id="CP114029">
    <property type="protein sequence ID" value="WAP68552.1"/>
    <property type="molecule type" value="Genomic_DNA"/>
</dbReference>
<dbReference type="Pfam" id="PF02129">
    <property type="entry name" value="Peptidase_S15"/>
    <property type="match status" value="1"/>
</dbReference>
<evidence type="ECO:0000313" key="4">
    <source>
        <dbReference type="Proteomes" id="UP001164020"/>
    </source>
</evidence>
<protein>
    <submittedName>
        <fullName evidence="3">CocE/NonD family hydrolase</fullName>
    </submittedName>
</protein>
<keyword evidence="4" id="KW-1185">Reference proteome</keyword>
<dbReference type="InterPro" id="IPR000383">
    <property type="entry name" value="Xaa-Pro-like_dom"/>
</dbReference>
<dbReference type="InterPro" id="IPR050585">
    <property type="entry name" value="Xaa-Pro_dipeptidyl-ppase/CocE"/>
</dbReference>
<evidence type="ECO:0000259" key="2">
    <source>
        <dbReference type="SMART" id="SM00939"/>
    </source>
</evidence>
<evidence type="ECO:0000313" key="3">
    <source>
        <dbReference type="EMBL" id="WAP68552.1"/>
    </source>
</evidence>
<dbReference type="NCBIfam" id="TIGR00976">
    <property type="entry name" value="CocE_NonD"/>
    <property type="match status" value="1"/>
</dbReference>
<dbReference type="GO" id="GO:0016787">
    <property type="term" value="F:hydrolase activity"/>
    <property type="evidence" value="ECO:0007669"/>
    <property type="project" value="UniProtKB-KW"/>
</dbReference>